<dbReference type="AlphaFoldDB" id="I9DQT8"/>
<organism evidence="4 5">
    <name type="scientific">Alishewanella agri BL06</name>
    <dbReference type="NCBI Taxonomy" id="1195246"/>
    <lineage>
        <taxon>Bacteria</taxon>
        <taxon>Pseudomonadati</taxon>
        <taxon>Pseudomonadota</taxon>
        <taxon>Gammaproteobacteria</taxon>
        <taxon>Alteromonadales</taxon>
        <taxon>Alteromonadaceae</taxon>
        <taxon>Alishewanella</taxon>
    </lineage>
</organism>
<evidence type="ECO:0000256" key="1">
    <source>
        <dbReference type="ARBA" id="ARBA00022723"/>
    </source>
</evidence>
<dbReference type="GO" id="GO:0005829">
    <property type="term" value="C:cytosol"/>
    <property type="evidence" value="ECO:0007669"/>
    <property type="project" value="TreeGrafter"/>
</dbReference>
<sequence>MRKNSDAGYTMTEQEGVIKFQLSYQQAELTAAADISELTAWRTLCVQLGMLGQHPLRYDNYGFGNISQRLPGTDQFLISGTQTGGKAVLTAADYALVSHCQPELNQIAATGPCKPSSEAMTHGQLYLLDPGINFVIHAHCPAIWHLANELQLPQTAAEIPYGTVEMAAEVARLFSATTVTRQGIFTMAGHEDGVVTFGNTAAAAFQVLAEYYAKALALGAEPNLWPG</sequence>
<dbReference type="SUPFAM" id="SSF53639">
    <property type="entry name" value="AraD/HMP-PK domain-like"/>
    <property type="match status" value="1"/>
</dbReference>
<dbReference type="Proteomes" id="UP000035062">
    <property type="component" value="Unassembled WGS sequence"/>
</dbReference>
<proteinExistence type="predicted"/>
<evidence type="ECO:0000259" key="3">
    <source>
        <dbReference type="SMART" id="SM01007"/>
    </source>
</evidence>
<dbReference type="Gene3D" id="3.40.225.10">
    <property type="entry name" value="Class II aldolase/adducin N-terminal domain"/>
    <property type="match status" value="1"/>
</dbReference>
<feature type="domain" description="Class II aldolase/adducin N-terminal" evidence="3">
    <location>
        <begin position="43"/>
        <end position="217"/>
    </location>
</feature>
<dbReference type="InterPro" id="IPR036409">
    <property type="entry name" value="Aldolase_II/adducin_N_sf"/>
</dbReference>
<dbReference type="PANTHER" id="PTHR22789">
    <property type="entry name" value="FUCULOSE PHOSPHATE ALDOLASE"/>
    <property type="match status" value="1"/>
</dbReference>
<keyword evidence="2" id="KW-0456">Lyase</keyword>
<accession>I9DQT8</accession>
<dbReference type="PATRIC" id="fig|1195246.3.peg.2247"/>
<reference evidence="4 5" key="1">
    <citation type="journal article" date="2012" name="J. Bacteriol.">
        <title>Genome Sequence of Pectin-Degrading Alishewanella agri, Isolated from Landfill Soil.</title>
        <authorList>
            <person name="Kim J."/>
            <person name="Jung J."/>
            <person name="Sung J.S."/>
            <person name="Chun J."/>
            <person name="Park W."/>
        </authorList>
    </citation>
    <scope>NUCLEOTIDE SEQUENCE [LARGE SCALE GENOMIC DNA]</scope>
    <source>
        <strain evidence="4 5">BL06</strain>
    </source>
</reference>
<dbReference type="GO" id="GO:0016832">
    <property type="term" value="F:aldehyde-lyase activity"/>
    <property type="evidence" value="ECO:0007669"/>
    <property type="project" value="TreeGrafter"/>
</dbReference>
<keyword evidence="5" id="KW-1185">Reference proteome</keyword>
<evidence type="ECO:0000256" key="2">
    <source>
        <dbReference type="ARBA" id="ARBA00023239"/>
    </source>
</evidence>
<comment type="caution">
    <text evidence="4">The sequence shown here is derived from an EMBL/GenBank/DDBJ whole genome shotgun (WGS) entry which is preliminary data.</text>
</comment>
<dbReference type="SMART" id="SM01007">
    <property type="entry name" value="Aldolase_II"/>
    <property type="match status" value="1"/>
</dbReference>
<protein>
    <recommendedName>
        <fullName evidence="3">Class II aldolase/adducin N-terminal domain-containing protein</fullName>
    </recommendedName>
</protein>
<dbReference type="STRING" id="1195246.AGRI_11327"/>
<dbReference type="Pfam" id="PF00596">
    <property type="entry name" value="Aldolase_II"/>
    <property type="match status" value="1"/>
</dbReference>
<dbReference type="GO" id="GO:0046872">
    <property type="term" value="F:metal ion binding"/>
    <property type="evidence" value="ECO:0007669"/>
    <property type="project" value="UniProtKB-KW"/>
</dbReference>
<dbReference type="InterPro" id="IPR001303">
    <property type="entry name" value="Aldolase_II/adducin_N"/>
</dbReference>
<dbReference type="eggNOG" id="COG0235">
    <property type="taxonomic scope" value="Bacteria"/>
</dbReference>
<keyword evidence="1" id="KW-0479">Metal-binding</keyword>
<dbReference type="GO" id="GO:0019323">
    <property type="term" value="P:pentose catabolic process"/>
    <property type="evidence" value="ECO:0007669"/>
    <property type="project" value="TreeGrafter"/>
</dbReference>
<dbReference type="InterPro" id="IPR050197">
    <property type="entry name" value="Aldolase_class_II_sugar_metab"/>
</dbReference>
<evidence type="ECO:0000313" key="4">
    <source>
        <dbReference type="EMBL" id="EIW88390.1"/>
    </source>
</evidence>
<gene>
    <name evidence="4" type="ORF">AGRI_11327</name>
</gene>
<dbReference type="PANTHER" id="PTHR22789:SF0">
    <property type="entry name" value="3-OXO-TETRONATE 4-PHOSPHATE DECARBOXYLASE-RELATED"/>
    <property type="match status" value="1"/>
</dbReference>
<name>I9DQT8_9ALTE</name>
<dbReference type="EMBL" id="AKKU01000020">
    <property type="protein sequence ID" value="EIW88390.1"/>
    <property type="molecule type" value="Genomic_DNA"/>
</dbReference>
<evidence type="ECO:0000313" key="5">
    <source>
        <dbReference type="Proteomes" id="UP000035062"/>
    </source>
</evidence>